<dbReference type="HOGENOM" id="CLU_626631_0_0_6"/>
<gene>
    <name evidence="2" type="primary">yfdI</name>
    <name evidence="2" type="ORF">XBKB1_4140067</name>
</gene>
<evidence type="ECO:0000256" key="1">
    <source>
        <dbReference type="SAM" id="Phobius"/>
    </source>
</evidence>
<comment type="caution">
    <text evidence="2">The sequence shown here is derived from an EMBL/GenBank/DDBJ whole genome shotgun (WGS) entry which is preliminary data.</text>
</comment>
<dbReference type="EMBL" id="CBSZ010000351">
    <property type="protein sequence ID" value="CDH25639.1"/>
    <property type="molecule type" value="Genomic_DNA"/>
</dbReference>
<feature type="transmembrane region" description="Helical" evidence="1">
    <location>
        <begin position="351"/>
        <end position="370"/>
    </location>
</feature>
<feature type="transmembrane region" description="Helical" evidence="1">
    <location>
        <begin position="209"/>
        <end position="230"/>
    </location>
</feature>
<dbReference type="RefSeq" id="WP_038197800.1">
    <property type="nucleotide sequence ID" value="NZ_CAWLXS010000397.1"/>
</dbReference>
<dbReference type="Proteomes" id="UP000028493">
    <property type="component" value="Unassembled WGS sequence"/>
</dbReference>
<feature type="transmembrane region" description="Helical" evidence="1">
    <location>
        <begin position="167"/>
        <end position="197"/>
    </location>
</feature>
<keyword evidence="1" id="KW-0812">Transmembrane</keyword>
<feature type="transmembrane region" description="Helical" evidence="1">
    <location>
        <begin position="118"/>
        <end position="136"/>
    </location>
</feature>
<feature type="transmembrane region" description="Helical" evidence="1">
    <location>
        <begin position="376"/>
        <end position="394"/>
    </location>
</feature>
<feature type="transmembrane region" description="Helical" evidence="1">
    <location>
        <begin position="91"/>
        <end position="111"/>
    </location>
</feature>
<accession>A0A077Q114</accession>
<evidence type="ECO:0000313" key="2">
    <source>
        <dbReference type="EMBL" id="CDH25639.1"/>
    </source>
</evidence>
<keyword evidence="1" id="KW-1133">Transmembrane helix</keyword>
<keyword evidence="1" id="KW-0472">Membrane</keyword>
<protein>
    <recommendedName>
        <fullName evidence="4">Glycosyltransferase RgtA/B/C/D-like domain-containing protein</fullName>
    </recommendedName>
</protein>
<feature type="transmembrane region" description="Helical" evidence="1">
    <location>
        <begin position="406"/>
        <end position="426"/>
    </location>
</feature>
<evidence type="ECO:0008006" key="4">
    <source>
        <dbReference type="Google" id="ProtNLM"/>
    </source>
</evidence>
<organism evidence="2 3">
    <name type="scientific">Xenorhabdus bovienii str. kraussei Becker Underwood</name>
    <dbReference type="NCBI Taxonomy" id="1398204"/>
    <lineage>
        <taxon>Bacteria</taxon>
        <taxon>Pseudomonadati</taxon>
        <taxon>Pseudomonadota</taxon>
        <taxon>Gammaproteobacteria</taxon>
        <taxon>Enterobacterales</taxon>
        <taxon>Morganellaceae</taxon>
        <taxon>Xenorhabdus</taxon>
    </lineage>
</organism>
<name>A0A077Q114_XENBV</name>
<reference evidence="2" key="1">
    <citation type="submission" date="2013-07" db="EMBL/GenBank/DDBJ databases">
        <title>Sub-species coevolution in mutualistic symbiosis.</title>
        <authorList>
            <person name="Murfin K."/>
            <person name="Klassen J."/>
            <person name="Lee M."/>
            <person name="Forst S."/>
            <person name="Stock P."/>
            <person name="Goodrich-Blair H."/>
        </authorList>
    </citation>
    <scope>NUCLEOTIDE SEQUENCE [LARGE SCALE GENOMIC DNA]</scope>
    <source>
        <strain evidence="2">Kraussei Becker Underwood</strain>
    </source>
</reference>
<evidence type="ECO:0000313" key="3">
    <source>
        <dbReference type="Proteomes" id="UP000028493"/>
    </source>
</evidence>
<proteinExistence type="predicted"/>
<sequence>MKTKNLDRYIIIIFSLLIAFLSKNISMANQGDFYRVVAPFINNIDIPSLSYQLKDNFSSILSFDYKSSYSLIIYFYSGIISLFTNTLDIQIISLILKIVYIFILYEFFLLIERKNNKYNAFFFIIFCFPLMSSANLSLFSSFYQEQVLLIFLPLFLITTFSNTTKSIIIGAISITIMACSKSQFFYIPIFILVYYVIFNQERLKLKIPLMLLSLLISISFILFSTGATNLNKYHSNYFGIYKYMQIHNIQLPEKVQEECIGIDAWGNKYDFYNGAIHTEIGEKCFWDNNTVDFSDAIKEILKHPLIILNLPYDDSMKNFYGENYFHVYKASKLIQNNTGVLSNITDAMDYLFNNLRFSLLLLCMIIPLFFRGQNFAGTFFILGCLGVSQLYISFIGEGYRDINKHLFGMNLSFDFIIFYSFSLIHFKLSKLYSK</sequence>
<dbReference type="AlphaFoldDB" id="A0A077Q114"/>